<feature type="transmembrane region" description="Helical" evidence="6">
    <location>
        <begin position="156"/>
        <end position="179"/>
    </location>
</feature>
<dbReference type="GO" id="GO:0016020">
    <property type="term" value="C:membrane"/>
    <property type="evidence" value="ECO:0007669"/>
    <property type="project" value="UniProtKB-SubCell"/>
</dbReference>
<keyword evidence="3 6" id="KW-1133">Transmembrane helix</keyword>
<evidence type="ECO:0000313" key="8">
    <source>
        <dbReference type="Proteomes" id="UP000010729"/>
    </source>
</evidence>
<dbReference type="InterPro" id="IPR019533">
    <property type="entry name" value="Peptidase_S26"/>
</dbReference>
<keyword evidence="2 6" id="KW-0812">Transmembrane</keyword>
<evidence type="ECO:0000256" key="2">
    <source>
        <dbReference type="ARBA" id="ARBA00022692"/>
    </source>
</evidence>
<evidence type="ECO:0000256" key="5">
    <source>
        <dbReference type="NCBIfam" id="TIGR02228"/>
    </source>
</evidence>
<comment type="subcellular location">
    <subcellularLocation>
        <location evidence="1">Membrane</location>
    </subcellularLocation>
</comment>
<evidence type="ECO:0000256" key="6">
    <source>
        <dbReference type="SAM" id="Phobius"/>
    </source>
</evidence>
<dbReference type="EMBL" id="ANPE02000122">
    <property type="protein sequence ID" value="EMY34294.1"/>
    <property type="molecule type" value="Genomic_DNA"/>
</dbReference>
<dbReference type="RefSeq" id="WP_005268905.1">
    <property type="nucleotide sequence ID" value="NZ_ANPE02000122.1"/>
</dbReference>
<dbReference type="PANTHER" id="PTHR10806:SF6">
    <property type="entry name" value="SIGNAL PEPTIDASE COMPLEX CATALYTIC SUBUNIT SEC11"/>
    <property type="match status" value="1"/>
</dbReference>
<dbReference type="EC" id="3.4.21.89" evidence="5"/>
<dbReference type="CDD" id="cd06530">
    <property type="entry name" value="S26_SPase_I"/>
    <property type="match status" value="1"/>
</dbReference>
<dbReference type="GO" id="GO:0006465">
    <property type="term" value="P:signal peptide processing"/>
    <property type="evidence" value="ECO:0007669"/>
    <property type="project" value="UniProtKB-UniRule"/>
</dbReference>
<comment type="caution">
    <text evidence="7">The sequence shown here is derived from an EMBL/GenBank/DDBJ whole genome shotgun (WGS) entry which is preliminary data.</text>
</comment>
<evidence type="ECO:0000256" key="3">
    <source>
        <dbReference type="ARBA" id="ARBA00022989"/>
    </source>
</evidence>
<keyword evidence="8" id="KW-1185">Reference proteome</keyword>
<gene>
    <name evidence="7" type="ORF">D477_010341</name>
</gene>
<name>N1V2U5_9MICC</name>
<dbReference type="InterPro" id="IPR036286">
    <property type="entry name" value="LexA/Signal_pep-like_sf"/>
</dbReference>
<proteinExistence type="predicted"/>
<keyword evidence="4 6" id="KW-0472">Membrane</keyword>
<protein>
    <recommendedName>
        <fullName evidence="5">Signal peptidase I</fullName>
        <ecNumber evidence="5">3.4.21.89</ecNumber>
    </recommendedName>
</protein>
<dbReference type="PANTHER" id="PTHR10806">
    <property type="entry name" value="SIGNAL PEPTIDASE COMPLEX CATALYTIC SUBUNIT SEC11"/>
    <property type="match status" value="1"/>
</dbReference>
<reference evidence="7 8" key="1">
    <citation type="journal article" date="2013" name="Genome Announc.">
        <title>Draft Genome Sequence of Arthrobacter crystallopoietes Strain BAB-32, Revealing Genes for Bioremediation.</title>
        <authorList>
            <person name="Joshi M.N."/>
            <person name="Pandit A.S."/>
            <person name="Sharma A."/>
            <person name="Pandya R.V."/>
            <person name="Desai S.M."/>
            <person name="Saxena A.K."/>
            <person name="Bagatharia S.B."/>
        </authorList>
    </citation>
    <scope>NUCLEOTIDE SEQUENCE [LARGE SCALE GENOMIC DNA]</scope>
    <source>
        <strain evidence="7 8">BAB-32</strain>
    </source>
</reference>
<dbReference type="GO" id="GO:0009003">
    <property type="term" value="F:signal peptidase activity"/>
    <property type="evidence" value="ECO:0007669"/>
    <property type="project" value="UniProtKB-EC"/>
</dbReference>
<dbReference type="SUPFAM" id="SSF51306">
    <property type="entry name" value="LexA/Signal peptidase"/>
    <property type="match status" value="1"/>
</dbReference>
<sequence>MSTGKHRRRSERSGALWWLGQISSWTLFLAAVGILLALVVVPRATGSTPYTVLTGSMAPGMPPGTLVVSKPVEPADLQAGDVITYQLHSGEPEVVTHRILSTANSLDGQTAFITQGDANAAPDREPVQPGQIRGAVWYSVPWAGYVNTWLTGEQRIWITGGAVVLLAGYTLCMFLGATLDAVRNRRRRQATTGEESYHGAA</sequence>
<dbReference type="NCBIfam" id="TIGR02228">
    <property type="entry name" value="sigpep_I_arch"/>
    <property type="match status" value="1"/>
</dbReference>
<dbReference type="GO" id="GO:0004252">
    <property type="term" value="F:serine-type endopeptidase activity"/>
    <property type="evidence" value="ECO:0007669"/>
    <property type="project" value="UniProtKB-UniRule"/>
</dbReference>
<dbReference type="OrthoDB" id="3178064at2"/>
<evidence type="ECO:0000256" key="4">
    <source>
        <dbReference type="ARBA" id="ARBA00023136"/>
    </source>
</evidence>
<evidence type="ECO:0000313" key="7">
    <source>
        <dbReference type="EMBL" id="EMY34294.1"/>
    </source>
</evidence>
<feature type="transmembrane region" description="Helical" evidence="6">
    <location>
        <begin position="15"/>
        <end position="41"/>
    </location>
</feature>
<dbReference type="Proteomes" id="UP000010729">
    <property type="component" value="Unassembled WGS sequence"/>
</dbReference>
<accession>N1V2U5</accession>
<dbReference type="InterPro" id="IPR001733">
    <property type="entry name" value="Peptidase_S26B"/>
</dbReference>
<organism evidence="7 8">
    <name type="scientific">Arthrobacter crystallopoietes BAB-32</name>
    <dbReference type="NCBI Taxonomy" id="1246476"/>
    <lineage>
        <taxon>Bacteria</taxon>
        <taxon>Bacillati</taxon>
        <taxon>Actinomycetota</taxon>
        <taxon>Actinomycetes</taxon>
        <taxon>Micrococcales</taxon>
        <taxon>Micrococcaceae</taxon>
        <taxon>Crystallibacter</taxon>
    </lineage>
</organism>
<evidence type="ECO:0000256" key="1">
    <source>
        <dbReference type="ARBA" id="ARBA00004370"/>
    </source>
</evidence>
<dbReference type="AlphaFoldDB" id="N1V2U5"/>